<protein>
    <recommendedName>
        <fullName evidence="1">PEP-utilising enzyme mobile domain-containing protein</fullName>
    </recommendedName>
</protein>
<comment type="caution">
    <text evidence="2">The sequence shown here is derived from an EMBL/GenBank/DDBJ whole genome shotgun (WGS) entry which is preliminary data.</text>
</comment>
<feature type="domain" description="PEP-utilising enzyme mobile" evidence="1">
    <location>
        <begin position="497"/>
        <end position="568"/>
    </location>
</feature>
<dbReference type="PANTHER" id="PTHR43615">
    <property type="entry name" value="PHOSPHOENOLPYRUVATE SYNTHASE-RELATED"/>
    <property type="match status" value="1"/>
</dbReference>
<keyword evidence="3" id="KW-1185">Reference proteome</keyword>
<sequence>MPPENTASSWDTAPSARFPIYTRLNAADVLPDPLTPLGASLAWRPHIFPGWAAGYVALDAFRPSELDPAGAAVGGIFYGHLYVNQSSVRVVGIRAGIGADAIDAAFFAHPDAPPHVPHQDDVNEELSERMAARTQWALTTTSVPEIEEDQRIADRVRAERPELPELSLAALVARARSMMPIERLMWRGETIGSNQAAIGPGVIGALVGAADPSLVVRLIGKAGDVDSAAPSYALWELSREVWADPGLTATFDGGVEGLAARIDAAHPDFAGRFRGFLREYGYRGPGEWDIGADSWETRPELVLALVDRLRHLDEDASPAARQRRQAEDTQAAMDRALEIVGDDETARQTLRTAVASARRFAAFRERGKTNAVKVLHEARVALLEVGRRLHEAGHLDGPRQVFMALEHELDGLVAEPQELKETLARREKEWRSLFGLELPTFIDANSPLPSLEQLSSRSDAEHAPARVGEVLRGAPASGGVIRGRARVVTDISQIAEFEPGEILVAPQTDPSWTPLFMASAGVVVDTGSMGSHAMIVSRELGIPCAAGVQDATRRIPTGALVEVDGSTGTVTVLDL</sequence>
<reference evidence="2 3" key="1">
    <citation type="submission" date="2019-09" db="EMBL/GenBank/DDBJ databases">
        <title>Actinomadura physcomitrii sp. nov., a novel actinomycete isolated from moss [Physcomitrium sphaericum (Ludw) Fuernr].</title>
        <authorList>
            <person name="Zhuang X."/>
            <person name="Liu C."/>
        </authorList>
    </citation>
    <scope>NUCLEOTIDE SEQUENCE [LARGE SCALE GENOMIC DNA]</scope>
    <source>
        <strain evidence="2 3">HMC1</strain>
    </source>
</reference>
<dbReference type="Proteomes" id="UP000468735">
    <property type="component" value="Unassembled WGS sequence"/>
</dbReference>
<evidence type="ECO:0000313" key="3">
    <source>
        <dbReference type="Proteomes" id="UP000468735"/>
    </source>
</evidence>
<dbReference type="InterPro" id="IPR051549">
    <property type="entry name" value="PEP_Utilizing_Enz"/>
</dbReference>
<evidence type="ECO:0000313" key="2">
    <source>
        <dbReference type="EMBL" id="KAB2340437.1"/>
    </source>
</evidence>
<evidence type="ECO:0000259" key="1">
    <source>
        <dbReference type="Pfam" id="PF00391"/>
    </source>
</evidence>
<dbReference type="GO" id="GO:0016772">
    <property type="term" value="F:transferase activity, transferring phosphorus-containing groups"/>
    <property type="evidence" value="ECO:0007669"/>
    <property type="project" value="InterPro"/>
</dbReference>
<accession>A0A6H9YBD3</accession>
<proteinExistence type="predicted"/>
<gene>
    <name evidence="2" type="ORF">F8566_45260</name>
</gene>
<dbReference type="Gene3D" id="3.50.30.10">
    <property type="entry name" value="Phosphohistidine domain"/>
    <property type="match status" value="1"/>
</dbReference>
<dbReference type="AlphaFoldDB" id="A0A6H9YBD3"/>
<dbReference type="PANTHER" id="PTHR43615:SF1">
    <property type="entry name" value="PPDK_N DOMAIN-CONTAINING PROTEIN"/>
    <property type="match status" value="1"/>
</dbReference>
<dbReference type="Pfam" id="PF00391">
    <property type="entry name" value="PEP-utilizers"/>
    <property type="match status" value="1"/>
</dbReference>
<dbReference type="InterPro" id="IPR008279">
    <property type="entry name" value="PEP-util_enz_mobile_dom"/>
</dbReference>
<dbReference type="InterPro" id="IPR036637">
    <property type="entry name" value="Phosphohistidine_dom_sf"/>
</dbReference>
<dbReference type="EMBL" id="WBMT01000030">
    <property type="protein sequence ID" value="KAB2340437.1"/>
    <property type="molecule type" value="Genomic_DNA"/>
</dbReference>
<name>A0A6H9YBD3_9ACTN</name>
<dbReference type="SUPFAM" id="SSF52009">
    <property type="entry name" value="Phosphohistidine domain"/>
    <property type="match status" value="1"/>
</dbReference>
<organism evidence="2 3">
    <name type="scientific">Actinomadura rudentiformis</name>
    <dbReference type="NCBI Taxonomy" id="359158"/>
    <lineage>
        <taxon>Bacteria</taxon>
        <taxon>Bacillati</taxon>
        <taxon>Actinomycetota</taxon>
        <taxon>Actinomycetes</taxon>
        <taxon>Streptosporangiales</taxon>
        <taxon>Thermomonosporaceae</taxon>
        <taxon>Actinomadura</taxon>
    </lineage>
</organism>
<dbReference type="OrthoDB" id="9765468at2"/>